<feature type="compositionally biased region" description="Acidic residues" evidence="1">
    <location>
        <begin position="36"/>
        <end position="53"/>
    </location>
</feature>
<dbReference type="AlphaFoldDB" id="A0A812ZNH6"/>
<feature type="compositionally biased region" description="Basic and acidic residues" evidence="1">
    <location>
        <begin position="65"/>
        <end position="153"/>
    </location>
</feature>
<feature type="compositionally biased region" description="Low complexity" evidence="1">
    <location>
        <begin position="54"/>
        <end position="64"/>
    </location>
</feature>
<name>A0A812ZNH6_9DINO</name>
<evidence type="ECO:0000313" key="2">
    <source>
        <dbReference type="EMBL" id="CAE7833246.1"/>
    </source>
</evidence>
<feature type="region of interest" description="Disordered" evidence="1">
    <location>
        <begin position="1"/>
        <end position="155"/>
    </location>
</feature>
<dbReference type="OrthoDB" id="442449at2759"/>
<organism evidence="2 3">
    <name type="scientific">Symbiodinium necroappetens</name>
    <dbReference type="NCBI Taxonomy" id="1628268"/>
    <lineage>
        <taxon>Eukaryota</taxon>
        <taxon>Sar</taxon>
        <taxon>Alveolata</taxon>
        <taxon>Dinophyceae</taxon>
        <taxon>Suessiales</taxon>
        <taxon>Symbiodiniaceae</taxon>
        <taxon>Symbiodinium</taxon>
    </lineage>
</organism>
<feature type="non-terminal residue" evidence="2">
    <location>
        <position position="1"/>
    </location>
</feature>
<dbReference type="EMBL" id="CAJNJA010048734">
    <property type="protein sequence ID" value="CAE7833246.1"/>
    <property type="molecule type" value="Genomic_DNA"/>
</dbReference>
<reference evidence="2" key="1">
    <citation type="submission" date="2021-02" db="EMBL/GenBank/DDBJ databases">
        <authorList>
            <person name="Dougan E. K."/>
            <person name="Rhodes N."/>
            <person name="Thang M."/>
            <person name="Chan C."/>
        </authorList>
    </citation>
    <scope>NUCLEOTIDE SEQUENCE</scope>
</reference>
<accession>A0A812ZNH6</accession>
<gene>
    <name evidence="2" type="ORF">SNEC2469_LOCUS24956</name>
</gene>
<evidence type="ECO:0000313" key="3">
    <source>
        <dbReference type="Proteomes" id="UP000601435"/>
    </source>
</evidence>
<feature type="compositionally biased region" description="Low complexity" evidence="1">
    <location>
        <begin position="8"/>
        <end position="17"/>
    </location>
</feature>
<evidence type="ECO:0000256" key="1">
    <source>
        <dbReference type="SAM" id="MobiDB-lite"/>
    </source>
</evidence>
<proteinExistence type="predicted"/>
<feature type="compositionally biased region" description="Low complexity" evidence="1">
    <location>
        <begin position="25"/>
        <end position="34"/>
    </location>
</feature>
<dbReference type="Proteomes" id="UP000601435">
    <property type="component" value="Unassembled WGS sequence"/>
</dbReference>
<comment type="caution">
    <text evidence="2">The sequence shown here is derived from an EMBL/GenBank/DDBJ whole genome shotgun (WGS) entry which is preliminary data.</text>
</comment>
<keyword evidence="3" id="KW-1185">Reference proteome</keyword>
<protein>
    <submittedName>
        <fullName evidence="2">Uncharacterized protein</fullName>
    </submittedName>
</protein>
<sequence>DDDGSGEGSSEQASQEDTASEELPESSASALGSESEGGDCSEAADEDDSEDDASSAAESLSSSEKPAKKQKTEKPEKDRKNEKPDKSEKKTEKPDNREKKTEKPDNREKKTEKPDSAKKTEKPDSAKKTEKPERSDDLSSRRKEKKEKKEKEALAVQKLTPTAAAAIGKAMVCAGETTEQGAADLASANSSLVIKLSVCGLKKREIEKKYPAEKAKALIDRLLKKKMYEEDEDFPGDEEEYFFYVSGGAKMRRESKTTESLGLKVKDNAPDKGLVDALTGEGGLLASGALPTMEGMNEEGSKNLLNAMVKDGVAKPKPAKTRTEEDVEKLAPKEPWELCQDRMNEILNESASSRKYALSLAHIDYSGDLSSDLQKHSSKLESIYTKLQGLKKANVQKNSKYTKFYEIIDAMHAWYEKAEAQYFVSGWVWVWVVFWVRK</sequence>